<evidence type="ECO:0000256" key="1">
    <source>
        <dbReference type="SAM" id="Phobius"/>
    </source>
</evidence>
<protein>
    <recommendedName>
        <fullName evidence="2">Sporulation membrane protein YtrI C-terminal domain-containing protein</fullName>
    </recommendedName>
</protein>
<evidence type="ECO:0000313" key="4">
    <source>
        <dbReference type="Proteomes" id="UP001179280"/>
    </source>
</evidence>
<keyword evidence="4" id="KW-1185">Reference proteome</keyword>
<feature type="domain" description="Sporulation membrane protein YtrI C-terminal" evidence="2">
    <location>
        <begin position="80"/>
        <end position="163"/>
    </location>
</feature>
<sequence length="172" mass="19919">MYIPNYKKHRGWLRFFAGILIGALIGWGFFLAEYGQKHDHFHGELGKKEILIKDLQAKNAQFINDLTTQNEENAKQLIVQTLSVTILNADKYHLSQLNLYELRQQILKELQHLQGTSIETIAHLTEVMESAVQNKSYLINDNVYTIEIKRTYALPDFRIDVDIINEEAKSSN</sequence>
<keyword evidence="1" id="KW-1133">Transmembrane helix</keyword>
<proteinExistence type="predicted"/>
<keyword evidence="1" id="KW-0812">Transmembrane</keyword>
<dbReference type="EMBL" id="JAFBCV010000004">
    <property type="protein sequence ID" value="MBM7838461.1"/>
    <property type="molecule type" value="Genomic_DNA"/>
</dbReference>
<gene>
    <name evidence="3" type="ORF">JOC54_001717</name>
</gene>
<evidence type="ECO:0000313" key="3">
    <source>
        <dbReference type="EMBL" id="MBM7838461.1"/>
    </source>
</evidence>
<evidence type="ECO:0000259" key="2">
    <source>
        <dbReference type="Pfam" id="PF26347"/>
    </source>
</evidence>
<dbReference type="RefSeq" id="WP_051991967.1">
    <property type="nucleotide sequence ID" value="NZ_JAFBCV010000004.1"/>
</dbReference>
<dbReference type="Proteomes" id="UP001179280">
    <property type="component" value="Unassembled WGS sequence"/>
</dbReference>
<dbReference type="NCBIfam" id="NF041479">
    <property type="entry name" value="spor_membprot_YtrI"/>
    <property type="match status" value="1"/>
</dbReference>
<dbReference type="InterPro" id="IPR048198">
    <property type="entry name" value="YtrI"/>
</dbReference>
<keyword evidence="1" id="KW-0472">Membrane</keyword>
<comment type="caution">
    <text evidence="3">The sequence shown here is derived from an EMBL/GenBank/DDBJ whole genome shotgun (WGS) entry which is preliminary data.</text>
</comment>
<dbReference type="Pfam" id="PF26347">
    <property type="entry name" value="YtrI_sporulation"/>
    <property type="match status" value="1"/>
</dbReference>
<reference evidence="3" key="1">
    <citation type="submission" date="2021-01" db="EMBL/GenBank/DDBJ databases">
        <title>Genomic Encyclopedia of Type Strains, Phase IV (KMG-IV): sequencing the most valuable type-strain genomes for metagenomic binning, comparative biology and taxonomic classification.</title>
        <authorList>
            <person name="Goeker M."/>
        </authorList>
    </citation>
    <scope>NUCLEOTIDE SEQUENCE</scope>
    <source>
        <strain evidence="3">DSM 21943</strain>
    </source>
</reference>
<accession>A0ABS2SSJ3</accession>
<organism evidence="3 4">
    <name type="scientific">Shouchella xiaoxiensis</name>
    <dbReference type="NCBI Taxonomy" id="766895"/>
    <lineage>
        <taxon>Bacteria</taxon>
        <taxon>Bacillati</taxon>
        <taxon>Bacillota</taxon>
        <taxon>Bacilli</taxon>
        <taxon>Bacillales</taxon>
        <taxon>Bacillaceae</taxon>
        <taxon>Shouchella</taxon>
    </lineage>
</organism>
<name>A0ABS2SSJ3_9BACI</name>
<dbReference type="InterPro" id="IPR058620">
    <property type="entry name" value="YtrI_C"/>
</dbReference>
<feature type="transmembrane region" description="Helical" evidence="1">
    <location>
        <begin position="12"/>
        <end position="32"/>
    </location>
</feature>